<accession>A0A3G9IR52</accession>
<dbReference type="RefSeq" id="WP_125656166.1">
    <property type="nucleotide sequence ID" value="NZ_AP019308.1"/>
</dbReference>
<name>A0A3G9IR52_9BACL</name>
<dbReference type="EMBL" id="AP019308">
    <property type="protein sequence ID" value="BBH20762.1"/>
    <property type="molecule type" value="Genomic_DNA"/>
</dbReference>
<feature type="compositionally biased region" description="Basic and acidic residues" evidence="1">
    <location>
        <begin position="95"/>
        <end position="105"/>
    </location>
</feature>
<proteinExistence type="predicted"/>
<reference evidence="2 3" key="1">
    <citation type="submission" date="2018-11" db="EMBL/GenBank/DDBJ databases">
        <title>Complete genome sequence of Paenibacillus baekrokdamisoli strain KCTC 33723.</title>
        <authorList>
            <person name="Kang S.W."/>
            <person name="Lee K.C."/>
            <person name="Kim K.K."/>
            <person name="Kim J.S."/>
            <person name="Kim D.S."/>
            <person name="Ko S.H."/>
            <person name="Yang S.H."/>
            <person name="Lee J.S."/>
        </authorList>
    </citation>
    <scope>NUCLEOTIDE SEQUENCE [LARGE SCALE GENOMIC DNA]</scope>
    <source>
        <strain evidence="2 3">KCTC 33723</strain>
    </source>
</reference>
<gene>
    <name evidence="2" type="ORF">Back11_21070</name>
</gene>
<sequence>MQIKSDLHRTNETVHETGNYVCAAGITKSFNEGDAFPVCPKSKQETTWRHVEHEHHTGEKVTEFGSYVDKDGEHMELLEGDTFPDCPKSGQPTMWKHDGTLEVNA</sequence>
<evidence type="ECO:0000313" key="2">
    <source>
        <dbReference type="EMBL" id="BBH20762.1"/>
    </source>
</evidence>
<evidence type="ECO:0000313" key="3">
    <source>
        <dbReference type="Proteomes" id="UP000275368"/>
    </source>
</evidence>
<dbReference type="KEGG" id="pbk:Back11_21070"/>
<dbReference type="Proteomes" id="UP000275368">
    <property type="component" value="Chromosome"/>
</dbReference>
<keyword evidence="3" id="KW-1185">Reference proteome</keyword>
<organism evidence="2 3">
    <name type="scientific">Paenibacillus baekrokdamisoli</name>
    <dbReference type="NCBI Taxonomy" id="1712516"/>
    <lineage>
        <taxon>Bacteria</taxon>
        <taxon>Bacillati</taxon>
        <taxon>Bacillota</taxon>
        <taxon>Bacilli</taxon>
        <taxon>Bacillales</taxon>
        <taxon>Paenibacillaceae</taxon>
        <taxon>Paenibacillus</taxon>
    </lineage>
</organism>
<feature type="region of interest" description="Disordered" evidence="1">
    <location>
        <begin position="82"/>
        <end position="105"/>
    </location>
</feature>
<dbReference type="OrthoDB" id="2622097at2"/>
<evidence type="ECO:0000256" key="1">
    <source>
        <dbReference type="SAM" id="MobiDB-lite"/>
    </source>
</evidence>
<protein>
    <submittedName>
        <fullName evidence="2">Uncharacterized protein</fullName>
    </submittedName>
</protein>
<dbReference type="AlphaFoldDB" id="A0A3G9IR52"/>